<comment type="caution">
    <text evidence="8">The sequence shown here is derived from an EMBL/GenBank/DDBJ whole genome shotgun (WGS) entry which is preliminary data.</text>
</comment>
<dbReference type="EMBL" id="CAMPGE010015753">
    <property type="protein sequence ID" value="CAI2374358.1"/>
    <property type="molecule type" value="Genomic_DNA"/>
</dbReference>
<feature type="region of interest" description="Disordered" evidence="6">
    <location>
        <begin position="1"/>
        <end position="41"/>
    </location>
</feature>
<proteinExistence type="inferred from homology"/>
<dbReference type="InterPro" id="IPR016098">
    <property type="entry name" value="CAP/MinC_C"/>
</dbReference>
<accession>A0AAD1XKF6</accession>
<keyword evidence="9" id="KW-1185">Reference proteome</keyword>
<evidence type="ECO:0000256" key="4">
    <source>
        <dbReference type="ARBA" id="ARBA00022990"/>
    </source>
</evidence>
<evidence type="ECO:0000256" key="1">
    <source>
        <dbReference type="ARBA" id="ARBA00004496"/>
    </source>
</evidence>
<dbReference type="InterPro" id="IPR027684">
    <property type="entry name" value="TBCC"/>
</dbReference>
<comment type="subunit">
    <text evidence="5">Supercomplex made of cofactors A to E. Cofactors A and D function by capturing and stabilizing tubulin in a quasi-native conformation. Cofactor E binds to the cofactor D-tubulin complex; interaction with cofactor C then causes the release of tubulin polypeptides that are committed to the native state.</text>
</comment>
<dbReference type="GO" id="GO:0007023">
    <property type="term" value="P:post-chaperonin tubulin folding pathway"/>
    <property type="evidence" value="ECO:0007669"/>
    <property type="project" value="InterPro"/>
</dbReference>
<organism evidence="8 9">
    <name type="scientific">Euplotes crassus</name>
    <dbReference type="NCBI Taxonomy" id="5936"/>
    <lineage>
        <taxon>Eukaryota</taxon>
        <taxon>Sar</taxon>
        <taxon>Alveolata</taxon>
        <taxon>Ciliophora</taxon>
        <taxon>Intramacronucleata</taxon>
        <taxon>Spirotrichea</taxon>
        <taxon>Hypotrichia</taxon>
        <taxon>Euplotida</taxon>
        <taxon>Euplotidae</taxon>
        <taxon>Moneuplotes</taxon>
    </lineage>
</organism>
<dbReference type="Pfam" id="PF07986">
    <property type="entry name" value="TBCC"/>
    <property type="match status" value="1"/>
</dbReference>
<dbReference type="InterPro" id="IPR031925">
    <property type="entry name" value="TBCC_N"/>
</dbReference>
<evidence type="ECO:0000256" key="6">
    <source>
        <dbReference type="SAM" id="MobiDB-lite"/>
    </source>
</evidence>
<dbReference type="InterPro" id="IPR017901">
    <property type="entry name" value="C-CAP_CF_C-like"/>
</dbReference>
<dbReference type="Proteomes" id="UP001295684">
    <property type="component" value="Unassembled WGS sequence"/>
</dbReference>
<evidence type="ECO:0000313" key="9">
    <source>
        <dbReference type="Proteomes" id="UP001295684"/>
    </source>
</evidence>
<dbReference type="PANTHER" id="PTHR15139">
    <property type="entry name" value="TUBULIN FOLDING COFACTOR C"/>
    <property type="match status" value="1"/>
</dbReference>
<sequence length="338" mass="39860">MEETQKQEFEDKLKQREEERAKQKEERDKNKDDGVEEEDPDFIQAKLKDQIAVIQDGLSKHAELGDDKKVIEAHFDTLNTQFKDLRDYLANILFCLPSYTQQSFQKEVDILHETLNSEREKAIPKSKFSFKMKKKQKKPKEEKKEEIKQEEEEDVDIFALIDEERDLVIKNQKGLRRIVLPTEYEGKDKAYLINIDNCDIYLPFVMKALYIKNVHNSRIYGGYVMGATFYFSTKKSTYHMASHQTRIHKAVGCDFYLFAKQGPIIEDCSELRFGPYKFRYPDSIKHETFAGFFNQPNLYHKVVDFKWIKKDKSPNFDVIVGEDAESMYSTVLEESDFK</sequence>
<dbReference type="InterPro" id="IPR012945">
    <property type="entry name" value="Tubulin-bd_cofactor_C_dom"/>
</dbReference>
<comment type="similarity">
    <text evidence="2">Belongs to the TBCC family.</text>
</comment>
<reference evidence="8" key="1">
    <citation type="submission" date="2023-07" db="EMBL/GenBank/DDBJ databases">
        <authorList>
            <consortium name="AG Swart"/>
            <person name="Singh M."/>
            <person name="Singh A."/>
            <person name="Seah K."/>
            <person name="Emmerich C."/>
        </authorList>
    </citation>
    <scope>NUCLEOTIDE SEQUENCE</scope>
    <source>
        <strain evidence="8">DP1</strain>
    </source>
</reference>
<dbReference type="GO" id="GO:0015631">
    <property type="term" value="F:tubulin binding"/>
    <property type="evidence" value="ECO:0007669"/>
    <property type="project" value="InterPro"/>
</dbReference>
<dbReference type="Gene3D" id="1.20.58.1250">
    <property type="entry name" value="Tubulin Binding Cofactor C, N-terminal domain"/>
    <property type="match status" value="1"/>
</dbReference>
<feature type="compositionally biased region" description="Basic and acidic residues" evidence="6">
    <location>
        <begin position="1"/>
        <end position="33"/>
    </location>
</feature>
<dbReference type="AlphaFoldDB" id="A0AAD1XKF6"/>
<evidence type="ECO:0000259" key="7">
    <source>
        <dbReference type="PROSITE" id="PS51329"/>
    </source>
</evidence>
<evidence type="ECO:0000256" key="3">
    <source>
        <dbReference type="ARBA" id="ARBA00022490"/>
    </source>
</evidence>
<evidence type="ECO:0000256" key="5">
    <source>
        <dbReference type="ARBA" id="ARBA00026055"/>
    </source>
</evidence>
<keyword evidence="4" id="KW-0007">Acetylation</keyword>
<protein>
    <recommendedName>
        <fullName evidence="7">C-CAP/cofactor C-like domain-containing protein</fullName>
    </recommendedName>
</protein>
<feature type="domain" description="C-CAP/cofactor C-like" evidence="7">
    <location>
        <begin position="139"/>
        <end position="307"/>
    </location>
</feature>
<dbReference type="GO" id="GO:0007021">
    <property type="term" value="P:tubulin complex assembly"/>
    <property type="evidence" value="ECO:0007669"/>
    <property type="project" value="TreeGrafter"/>
</dbReference>
<name>A0AAD1XKF6_EUPCR</name>
<keyword evidence="3" id="KW-0963">Cytoplasm</keyword>
<evidence type="ECO:0000313" key="8">
    <source>
        <dbReference type="EMBL" id="CAI2374358.1"/>
    </source>
</evidence>
<evidence type="ECO:0000256" key="2">
    <source>
        <dbReference type="ARBA" id="ARBA00008848"/>
    </source>
</evidence>
<dbReference type="InterPro" id="IPR038397">
    <property type="entry name" value="TBCC_N_sf"/>
</dbReference>
<comment type="subcellular location">
    <subcellularLocation>
        <location evidence="1">Cytoplasm</location>
    </subcellularLocation>
</comment>
<dbReference type="PROSITE" id="PS51329">
    <property type="entry name" value="C_CAP_COFACTOR_C"/>
    <property type="match status" value="1"/>
</dbReference>
<gene>
    <name evidence="8" type="ORF">ECRASSUSDP1_LOCUS15710</name>
</gene>
<dbReference type="Gene3D" id="2.160.20.70">
    <property type="match status" value="1"/>
</dbReference>
<dbReference type="GO" id="GO:0005737">
    <property type="term" value="C:cytoplasm"/>
    <property type="evidence" value="ECO:0007669"/>
    <property type="project" value="UniProtKB-SubCell"/>
</dbReference>
<dbReference type="Pfam" id="PF16752">
    <property type="entry name" value="TBCC_N"/>
    <property type="match status" value="1"/>
</dbReference>
<dbReference type="PANTHER" id="PTHR15139:SF0">
    <property type="entry name" value="TUBULIN-SPECIFIC CHAPERONE C"/>
    <property type="match status" value="1"/>
</dbReference>